<dbReference type="EMBL" id="FOGJ01000003">
    <property type="protein sequence ID" value="SER20411.1"/>
    <property type="molecule type" value="Genomic_DNA"/>
</dbReference>
<feature type="binding site" evidence="9">
    <location>
        <position position="361"/>
    </location>
    <ligand>
        <name>phosphoenolpyruvate</name>
        <dbReference type="ChEBI" id="CHEBI:58702"/>
    </ligand>
</feature>
<name>A0A1H9MA02_BUTFI</name>
<dbReference type="HAMAP" id="MF_00210">
    <property type="entry name" value="EPSP_synth"/>
    <property type="match status" value="1"/>
</dbReference>
<dbReference type="NCBIfam" id="TIGR01356">
    <property type="entry name" value="aroA"/>
    <property type="match status" value="1"/>
</dbReference>
<keyword evidence="7 9" id="KW-0057">Aromatic amino acid biosynthesis</keyword>
<dbReference type="InterPro" id="IPR006264">
    <property type="entry name" value="EPSP_synthase"/>
</dbReference>
<evidence type="ECO:0000256" key="1">
    <source>
        <dbReference type="ARBA" id="ARBA00002174"/>
    </source>
</evidence>
<dbReference type="Gene3D" id="3.65.10.10">
    <property type="entry name" value="Enolpyruvate transferase domain"/>
    <property type="match status" value="2"/>
</dbReference>
<gene>
    <name evidence="9" type="primary">aroA</name>
    <name evidence="11" type="ORF">SAMN04487884_10314</name>
</gene>
<comment type="caution">
    <text evidence="9">Lacks conserved residue(s) required for the propagation of feature annotation.</text>
</comment>
<dbReference type="Pfam" id="PF00275">
    <property type="entry name" value="EPSP_synthase"/>
    <property type="match status" value="1"/>
</dbReference>
<dbReference type="InterPro" id="IPR036968">
    <property type="entry name" value="Enolpyruvate_Tfrase_sf"/>
</dbReference>
<dbReference type="EC" id="2.5.1.19" evidence="9"/>
<evidence type="ECO:0000256" key="4">
    <source>
        <dbReference type="ARBA" id="ARBA00022490"/>
    </source>
</evidence>
<comment type="function">
    <text evidence="1 9">Catalyzes the transfer of the enolpyruvyl moiety of phosphoenolpyruvate (PEP) to the 5-hydroxyl of shikimate-3-phosphate (S3P) to produce enolpyruvyl shikimate-3-phosphate and inorganic phosphate.</text>
</comment>
<feature type="binding site" evidence="9">
    <location>
        <position position="403"/>
    </location>
    <ligand>
        <name>phosphoenolpyruvate</name>
        <dbReference type="ChEBI" id="CHEBI:58702"/>
    </ligand>
</feature>
<dbReference type="Proteomes" id="UP000182584">
    <property type="component" value="Unassembled WGS sequence"/>
</dbReference>
<feature type="binding site" evidence="9">
    <location>
        <position position="175"/>
    </location>
    <ligand>
        <name>phosphoenolpyruvate</name>
        <dbReference type="ChEBI" id="CHEBI:58702"/>
    </ligand>
</feature>
<dbReference type="InterPro" id="IPR023193">
    <property type="entry name" value="EPSP_synthase_CS"/>
</dbReference>
<dbReference type="PROSITE" id="PS00885">
    <property type="entry name" value="EPSP_SYNTHASE_2"/>
    <property type="match status" value="1"/>
</dbReference>
<reference evidence="11 12" key="1">
    <citation type="submission" date="2016-10" db="EMBL/GenBank/DDBJ databases">
        <authorList>
            <person name="de Groot N.N."/>
        </authorList>
    </citation>
    <scope>NUCLEOTIDE SEQUENCE [LARGE SCALE GENOMIC DNA]</scope>
    <source>
        <strain evidence="11 12">AR40</strain>
    </source>
</reference>
<dbReference type="GO" id="GO:0005737">
    <property type="term" value="C:cytoplasm"/>
    <property type="evidence" value="ECO:0007669"/>
    <property type="project" value="UniProtKB-SubCell"/>
</dbReference>
<dbReference type="CDD" id="cd01556">
    <property type="entry name" value="EPSP_synthase"/>
    <property type="match status" value="1"/>
</dbReference>
<feature type="domain" description="Enolpyruvate transferase" evidence="10">
    <location>
        <begin position="7"/>
        <end position="437"/>
    </location>
</feature>
<feature type="binding site" evidence="9">
    <location>
        <position position="99"/>
    </location>
    <ligand>
        <name>phosphoenolpyruvate</name>
        <dbReference type="ChEBI" id="CHEBI:58702"/>
    </ligand>
</feature>
<dbReference type="PROSITE" id="PS00104">
    <property type="entry name" value="EPSP_SYNTHASE_1"/>
    <property type="match status" value="1"/>
</dbReference>
<evidence type="ECO:0000313" key="12">
    <source>
        <dbReference type="Proteomes" id="UP000182584"/>
    </source>
</evidence>
<dbReference type="OrthoDB" id="9809920at2"/>
<feature type="binding site" evidence="9">
    <location>
        <position position="21"/>
    </location>
    <ligand>
        <name>3-phosphoshikimate</name>
        <dbReference type="ChEBI" id="CHEBI:145989"/>
    </ligand>
</feature>
<accession>A0A1H9MA02</accession>
<keyword evidence="5 9" id="KW-0028">Amino-acid biosynthesis</keyword>
<dbReference type="PANTHER" id="PTHR21090:SF5">
    <property type="entry name" value="PENTAFUNCTIONAL AROM POLYPEPTIDE"/>
    <property type="match status" value="1"/>
</dbReference>
<feature type="binding site" evidence="9">
    <location>
        <position position="26"/>
    </location>
    <ligand>
        <name>3-phosphoshikimate</name>
        <dbReference type="ChEBI" id="CHEBI:145989"/>
    </ligand>
</feature>
<evidence type="ECO:0000256" key="2">
    <source>
        <dbReference type="ARBA" id="ARBA00004811"/>
    </source>
</evidence>
<feature type="active site" description="Proton acceptor" evidence="9">
    <location>
        <position position="330"/>
    </location>
</feature>
<evidence type="ECO:0000256" key="3">
    <source>
        <dbReference type="ARBA" id="ARBA00009948"/>
    </source>
</evidence>
<protein>
    <recommendedName>
        <fullName evidence="9">3-phosphoshikimate 1-carboxyvinyltransferase</fullName>
        <ecNumber evidence="9">2.5.1.19</ecNumber>
    </recommendedName>
    <alternativeName>
        <fullName evidence="9">5-enolpyruvylshikimate-3-phosphate synthase</fullName>
        <shortName evidence="9">EPSP synthase</shortName>
        <shortName evidence="9">EPSPS</shortName>
    </alternativeName>
</protein>
<feature type="binding site" evidence="9">
    <location>
        <position position="330"/>
    </location>
    <ligand>
        <name>3-phosphoshikimate</name>
        <dbReference type="ChEBI" id="CHEBI:145989"/>
    </ligand>
</feature>
<dbReference type="GO" id="GO:0009073">
    <property type="term" value="P:aromatic amino acid family biosynthetic process"/>
    <property type="evidence" value="ECO:0007669"/>
    <property type="project" value="UniProtKB-KW"/>
</dbReference>
<organism evidence="11 12">
    <name type="scientific">Butyrivibrio fibrisolvens</name>
    <dbReference type="NCBI Taxonomy" id="831"/>
    <lineage>
        <taxon>Bacteria</taxon>
        <taxon>Bacillati</taxon>
        <taxon>Bacillota</taxon>
        <taxon>Clostridia</taxon>
        <taxon>Lachnospirales</taxon>
        <taxon>Lachnospiraceae</taxon>
        <taxon>Butyrivibrio</taxon>
    </lineage>
</organism>
<feature type="binding site" evidence="9">
    <location>
        <position position="357"/>
    </location>
    <ligand>
        <name>3-phosphoshikimate</name>
        <dbReference type="ChEBI" id="CHEBI:145989"/>
    </ligand>
</feature>
<evidence type="ECO:0000313" key="11">
    <source>
        <dbReference type="EMBL" id="SER20411.1"/>
    </source>
</evidence>
<feature type="binding site" evidence="9">
    <location>
        <position position="21"/>
    </location>
    <ligand>
        <name>phosphoenolpyruvate</name>
        <dbReference type="ChEBI" id="CHEBI:58702"/>
    </ligand>
</feature>
<dbReference type="SUPFAM" id="SSF55205">
    <property type="entry name" value="EPT/RTPC-like"/>
    <property type="match status" value="1"/>
</dbReference>
<feature type="binding site" evidence="9">
    <location>
        <position position="127"/>
    </location>
    <ligand>
        <name>phosphoenolpyruvate</name>
        <dbReference type="ChEBI" id="CHEBI:58702"/>
    </ligand>
</feature>
<dbReference type="GO" id="GO:0008652">
    <property type="term" value="P:amino acid biosynthetic process"/>
    <property type="evidence" value="ECO:0007669"/>
    <property type="project" value="UniProtKB-KW"/>
</dbReference>
<evidence type="ECO:0000256" key="6">
    <source>
        <dbReference type="ARBA" id="ARBA00022679"/>
    </source>
</evidence>
<dbReference type="InterPro" id="IPR013792">
    <property type="entry name" value="RNA3'P_cycl/enolpyr_Trfase_a/b"/>
</dbReference>
<evidence type="ECO:0000256" key="7">
    <source>
        <dbReference type="ARBA" id="ARBA00023141"/>
    </source>
</evidence>
<comment type="catalytic activity">
    <reaction evidence="8">
        <text>3-phosphoshikimate + phosphoenolpyruvate = 5-O-(1-carboxyvinyl)-3-phosphoshikimate + phosphate</text>
        <dbReference type="Rhea" id="RHEA:21256"/>
        <dbReference type="ChEBI" id="CHEBI:43474"/>
        <dbReference type="ChEBI" id="CHEBI:57701"/>
        <dbReference type="ChEBI" id="CHEBI:58702"/>
        <dbReference type="ChEBI" id="CHEBI:145989"/>
        <dbReference type="EC" id="2.5.1.19"/>
    </reaction>
    <physiologicalReaction direction="left-to-right" evidence="8">
        <dbReference type="Rhea" id="RHEA:21257"/>
    </physiologicalReaction>
</comment>
<comment type="pathway">
    <text evidence="2 9">Metabolic intermediate biosynthesis; chorismate biosynthesis; chorismate from D-erythrose 4-phosphate and phosphoenolpyruvate: step 6/7.</text>
</comment>
<keyword evidence="6 9" id="KW-0808">Transferase</keyword>
<evidence type="ECO:0000256" key="9">
    <source>
        <dbReference type="HAMAP-Rule" id="MF_00210"/>
    </source>
</evidence>
<dbReference type="InterPro" id="IPR001986">
    <property type="entry name" value="Enolpyruvate_Tfrase_dom"/>
</dbReference>
<dbReference type="eggNOG" id="COG0128">
    <property type="taxonomic scope" value="Bacteria"/>
</dbReference>
<sequence>MIKLTSAPKPLKGEVYVPGDKSISHRSIMFAALAEGTSQITGFLEGADCLSTIDCFRKMGVLIERSDRPLNGVPTITVHGQGLYGLKEPTTTLYTGNSGTTTRLMSGILAAQKFDTDITGDESIEKRPMGRIIRPLSDMGASVTSVKDNGCCPLHIEGGHNLRGIVYHNQVASAQVKSCILLAGLYAQGDTVVHEPALSRNHTEIMLRYFGADVHNDATRYGPSAAVLHPGMPLYGRKINVPGDISSAAYFIAAALLVPGSEVLIHNVGINGTRAGFLAALKQMGADITLLNENNDMEPRADILVRYSELRSPNNDTFELGGKMIPTMIDEIPMFAVLAAVANCKTIIKDAAELKVKESNRIDAIVDNLKAMGADITATEDGMIINGGKPLHGAVIDSHKDHRIAMSFAIASLVANGETKIKDEDCVDISYPTFFRDFNNLKNN</sequence>
<dbReference type="PANTHER" id="PTHR21090">
    <property type="entry name" value="AROM/DEHYDROQUINATE SYNTHASE"/>
    <property type="match status" value="1"/>
</dbReference>
<feature type="binding site" evidence="9">
    <location>
        <position position="22"/>
    </location>
    <ligand>
        <name>3-phosphoshikimate</name>
        <dbReference type="ChEBI" id="CHEBI:145989"/>
    </ligand>
</feature>
<comment type="similarity">
    <text evidence="3 9">Belongs to the EPSP synthase family.</text>
</comment>
<keyword evidence="4 9" id="KW-0963">Cytoplasm</keyword>
<dbReference type="FunFam" id="3.65.10.10:FF:000006">
    <property type="entry name" value="3-phosphoshikimate 1-carboxyvinyltransferase"/>
    <property type="match status" value="1"/>
</dbReference>
<dbReference type="FunFam" id="3.65.10.10:FF:000005">
    <property type="entry name" value="3-phosphoshikimate 1-carboxyvinyltransferase"/>
    <property type="match status" value="1"/>
</dbReference>
<feature type="binding site" evidence="9">
    <location>
        <position position="175"/>
    </location>
    <ligand>
        <name>3-phosphoshikimate</name>
        <dbReference type="ChEBI" id="CHEBI:145989"/>
    </ligand>
</feature>
<dbReference type="UniPathway" id="UPA00053">
    <property type="reaction ID" value="UER00089"/>
</dbReference>
<evidence type="ECO:0000256" key="5">
    <source>
        <dbReference type="ARBA" id="ARBA00022605"/>
    </source>
</evidence>
<dbReference type="RefSeq" id="WP_074754204.1">
    <property type="nucleotide sequence ID" value="NZ_FOGJ01000003.1"/>
</dbReference>
<dbReference type="GO" id="GO:0009423">
    <property type="term" value="P:chorismate biosynthetic process"/>
    <property type="evidence" value="ECO:0007669"/>
    <property type="project" value="UniProtKB-UniRule"/>
</dbReference>
<comment type="subcellular location">
    <subcellularLocation>
        <location evidence="9">Cytoplasm</location>
    </subcellularLocation>
</comment>
<dbReference type="AlphaFoldDB" id="A0A1H9MA02"/>
<evidence type="ECO:0000259" key="10">
    <source>
        <dbReference type="Pfam" id="PF00275"/>
    </source>
</evidence>
<dbReference type="GO" id="GO:0003866">
    <property type="term" value="F:3-phosphoshikimate 1-carboxyvinyltransferase activity"/>
    <property type="evidence" value="ECO:0007669"/>
    <property type="project" value="UniProtKB-UniRule"/>
</dbReference>
<dbReference type="PIRSF" id="PIRSF000505">
    <property type="entry name" value="EPSPS"/>
    <property type="match status" value="1"/>
</dbReference>
<evidence type="ECO:0000256" key="8">
    <source>
        <dbReference type="ARBA" id="ARBA00044633"/>
    </source>
</evidence>
<proteinExistence type="inferred from homology"/>
<comment type="subunit">
    <text evidence="9">Monomer.</text>
</comment>
<feature type="binding site" evidence="9">
    <location>
        <position position="173"/>
    </location>
    <ligand>
        <name>3-phosphoshikimate</name>
        <dbReference type="ChEBI" id="CHEBI:145989"/>
    </ligand>
</feature>